<accession>A0A0D0CR31</accession>
<dbReference type="EC" id="5.6.2.4" evidence="5"/>
<dbReference type="GO" id="GO:0005694">
    <property type="term" value="C:chromosome"/>
    <property type="evidence" value="ECO:0007669"/>
    <property type="project" value="TreeGrafter"/>
</dbReference>
<dbReference type="Pfam" id="PF00271">
    <property type="entry name" value="Helicase_C"/>
    <property type="match status" value="1"/>
</dbReference>
<keyword evidence="8" id="KW-1185">Reference proteome</keyword>
<evidence type="ECO:0000313" key="8">
    <source>
        <dbReference type="Proteomes" id="UP000054538"/>
    </source>
</evidence>
<dbReference type="InterPro" id="IPR011545">
    <property type="entry name" value="DEAD/DEAH_box_helicase_dom"/>
</dbReference>
<dbReference type="SUPFAM" id="SSF52540">
    <property type="entry name" value="P-loop containing nucleoside triphosphate hydrolases"/>
    <property type="match status" value="1"/>
</dbReference>
<dbReference type="PANTHER" id="PTHR13710">
    <property type="entry name" value="DNA HELICASE RECQ FAMILY MEMBER"/>
    <property type="match status" value="1"/>
</dbReference>
<dbReference type="AlphaFoldDB" id="A0A0D0CR31"/>
<dbReference type="Proteomes" id="UP000054538">
    <property type="component" value="Unassembled WGS sequence"/>
</dbReference>
<gene>
    <name evidence="7" type="ORF">PAXRUDRAFT_21036</name>
</gene>
<evidence type="ECO:0000256" key="3">
    <source>
        <dbReference type="ARBA" id="ARBA00022840"/>
    </source>
</evidence>
<dbReference type="GO" id="GO:0003676">
    <property type="term" value="F:nucleic acid binding"/>
    <property type="evidence" value="ECO:0007669"/>
    <property type="project" value="InterPro"/>
</dbReference>
<dbReference type="EMBL" id="KN829922">
    <property type="protein sequence ID" value="KIK73276.1"/>
    <property type="molecule type" value="Genomic_DNA"/>
</dbReference>
<evidence type="ECO:0000313" key="7">
    <source>
        <dbReference type="EMBL" id="KIK73276.1"/>
    </source>
</evidence>
<dbReference type="PANTHER" id="PTHR13710:SF154">
    <property type="entry name" value="RECQ HELICASE, PUTATIVE (AFU_ORTHOLOGUE AFUA_6G14720)-RELATED"/>
    <property type="match status" value="1"/>
</dbReference>
<evidence type="ECO:0000256" key="2">
    <source>
        <dbReference type="ARBA" id="ARBA00022741"/>
    </source>
</evidence>
<dbReference type="InterPro" id="IPR001650">
    <property type="entry name" value="Helicase_C-like"/>
</dbReference>
<feature type="domain" description="Helicase C-terminal" evidence="6">
    <location>
        <begin position="274"/>
        <end position="430"/>
    </location>
</feature>
<dbReference type="SMART" id="SM00487">
    <property type="entry name" value="DEXDc"/>
    <property type="match status" value="1"/>
</dbReference>
<evidence type="ECO:0000256" key="5">
    <source>
        <dbReference type="ARBA" id="ARBA00034808"/>
    </source>
</evidence>
<keyword evidence="3" id="KW-0067">ATP-binding</keyword>
<dbReference type="OrthoDB" id="2608216at2759"/>
<dbReference type="PROSITE" id="PS51194">
    <property type="entry name" value="HELICASE_CTER"/>
    <property type="match status" value="1"/>
</dbReference>
<dbReference type="GO" id="GO:0000724">
    <property type="term" value="P:double-strand break repair via homologous recombination"/>
    <property type="evidence" value="ECO:0007669"/>
    <property type="project" value="TreeGrafter"/>
</dbReference>
<dbReference type="SMART" id="SM00490">
    <property type="entry name" value="HELICc"/>
    <property type="match status" value="1"/>
</dbReference>
<organism evidence="7 8">
    <name type="scientific">Paxillus rubicundulus Ve08.2h10</name>
    <dbReference type="NCBI Taxonomy" id="930991"/>
    <lineage>
        <taxon>Eukaryota</taxon>
        <taxon>Fungi</taxon>
        <taxon>Dikarya</taxon>
        <taxon>Basidiomycota</taxon>
        <taxon>Agaricomycotina</taxon>
        <taxon>Agaricomycetes</taxon>
        <taxon>Agaricomycetidae</taxon>
        <taxon>Boletales</taxon>
        <taxon>Paxilineae</taxon>
        <taxon>Paxillaceae</taxon>
        <taxon>Paxillus</taxon>
    </lineage>
</organism>
<sequence>MSLYSPLFGAYDSVEKVAGEGDNAMEVIEVNYDTDSMDDFIVPDAPCDLGRQLQQCQPAGHAEAMGRISGTPHGKEKSAEQMDAIVAICRQRGDMLVVMRTGGGKSMLWEIPPLIGFEGISIVVCPFKILLDEQYERCDAAGVRSHNYSISKVVPENVQNIFVQVEHVGSDAFVQLLASPMGQRIKRIFVDELHDVAHGHPKRRPRWDVLARQFSALSAKIILMTATCPPLAVPHFLKPFDMRPKDVLTIRGPTDRPEIGLHAIRVLPTLQNVPLHQIVRALHDRLEQHERMLVFFNTKREAEMFAKASGSAVFHSDLWEAGNTKAYNLDRWDSGDTKVMACTTAFTQGINRPHVRFVVVFEPDLGLLVTMQMVGRAGRDGVESHAFLVGTSTTMPYAVKGIGAYQCNFLTVQLMLTNQCRVYTSMKYLNRVGMPYECKDHPSRVPCDNCDPFGMIHKSACAASKITTGPIQKLWAPLATEAAAPSLLTPGHGAKVRAVPAFARRQTRRTELPTGATCRHTA</sequence>
<keyword evidence="2" id="KW-0547">Nucleotide-binding</keyword>
<proteinExistence type="inferred from homology"/>
<dbReference type="HOGENOM" id="CLU_521843_0_0_1"/>
<dbReference type="InParanoid" id="A0A0D0CR31"/>
<comment type="similarity">
    <text evidence="1">Belongs to the helicase family. RecQ subfamily.</text>
</comment>
<reference evidence="7 8" key="1">
    <citation type="submission" date="2014-04" db="EMBL/GenBank/DDBJ databases">
        <authorList>
            <consortium name="DOE Joint Genome Institute"/>
            <person name="Kuo A."/>
            <person name="Kohler A."/>
            <person name="Jargeat P."/>
            <person name="Nagy L.G."/>
            <person name="Floudas D."/>
            <person name="Copeland A."/>
            <person name="Barry K.W."/>
            <person name="Cichocki N."/>
            <person name="Veneault-Fourrey C."/>
            <person name="LaButti K."/>
            <person name="Lindquist E.A."/>
            <person name="Lipzen A."/>
            <person name="Lundell T."/>
            <person name="Morin E."/>
            <person name="Murat C."/>
            <person name="Sun H."/>
            <person name="Tunlid A."/>
            <person name="Henrissat B."/>
            <person name="Grigoriev I.V."/>
            <person name="Hibbett D.S."/>
            <person name="Martin F."/>
            <person name="Nordberg H.P."/>
            <person name="Cantor M.N."/>
            <person name="Hua S.X."/>
        </authorList>
    </citation>
    <scope>NUCLEOTIDE SEQUENCE [LARGE SCALE GENOMIC DNA]</scope>
    <source>
        <strain evidence="7 8">Ve08.2h10</strain>
    </source>
</reference>
<dbReference type="STRING" id="930991.A0A0D0CR31"/>
<evidence type="ECO:0000259" key="6">
    <source>
        <dbReference type="PROSITE" id="PS51194"/>
    </source>
</evidence>
<dbReference type="GO" id="GO:0005524">
    <property type="term" value="F:ATP binding"/>
    <property type="evidence" value="ECO:0007669"/>
    <property type="project" value="UniProtKB-KW"/>
</dbReference>
<dbReference type="GO" id="GO:0009378">
    <property type="term" value="F:four-way junction helicase activity"/>
    <property type="evidence" value="ECO:0007669"/>
    <property type="project" value="TreeGrafter"/>
</dbReference>
<dbReference type="Gene3D" id="3.40.50.300">
    <property type="entry name" value="P-loop containing nucleotide triphosphate hydrolases"/>
    <property type="match status" value="2"/>
</dbReference>
<name>A0A0D0CR31_9AGAM</name>
<evidence type="ECO:0000256" key="4">
    <source>
        <dbReference type="ARBA" id="ARBA00034617"/>
    </source>
</evidence>
<dbReference type="Pfam" id="PF00270">
    <property type="entry name" value="DEAD"/>
    <property type="match status" value="1"/>
</dbReference>
<dbReference type="InterPro" id="IPR027417">
    <property type="entry name" value="P-loop_NTPase"/>
</dbReference>
<evidence type="ECO:0000256" key="1">
    <source>
        <dbReference type="ARBA" id="ARBA00005446"/>
    </source>
</evidence>
<dbReference type="GO" id="GO:0005737">
    <property type="term" value="C:cytoplasm"/>
    <property type="evidence" value="ECO:0007669"/>
    <property type="project" value="TreeGrafter"/>
</dbReference>
<protein>
    <recommendedName>
        <fullName evidence="5">DNA 3'-5' helicase</fullName>
        <ecNumber evidence="5">5.6.2.4</ecNumber>
    </recommendedName>
</protein>
<dbReference type="GO" id="GO:0043138">
    <property type="term" value="F:3'-5' DNA helicase activity"/>
    <property type="evidence" value="ECO:0007669"/>
    <property type="project" value="UniProtKB-EC"/>
</dbReference>
<reference evidence="8" key="2">
    <citation type="submission" date="2015-01" db="EMBL/GenBank/DDBJ databases">
        <title>Evolutionary Origins and Diversification of the Mycorrhizal Mutualists.</title>
        <authorList>
            <consortium name="DOE Joint Genome Institute"/>
            <consortium name="Mycorrhizal Genomics Consortium"/>
            <person name="Kohler A."/>
            <person name="Kuo A."/>
            <person name="Nagy L.G."/>
            <person name="Floudas D."/>
            <person name="Copeland A."/>
            <person name="Barry K.W."/>
            <person name="Cichocki N."/>
            <person name="Veneault-Fourrey C."/>
            <person name="LaButti K."/>
            <person name="Lindquist E.A."/>
            <person name="Lipzen A."/>
            <person name="Lundell T."/>
            <person name="Morin E."/>
            <person name="Murat C."/>
            <person name="Riley R."/>
            <person name="Ohm R."/>
            <person name="Sun H."/>
            <person name="Tunlid A."/>
            <person name="Henrissat B."/>
            <person name="Grigoriev I.V."/>
            <person name="Hibbett D.S."/>
            <person name="Martin F."/>
        </authorList>
    </citation>
    <scope>NUCLEOTIDE SEQUENCE [LARGE SCALE GENOMIC DNA]</scope>
    <source>
        <strain evidence="8">Ve08.2h10</strain>
    </source>
</reference>
<dbReference type="InterPro" id="IPR014001">
    <property type="entry name" value="Helicase_ATP-bd"/>
</dbReference>
<comment type="catalytic activity">
    <reaction evidence="4">
        <text>Couples ATP hydrolysis with the unwinding of duplex DNA by translocating in the 3'-5' direction.</text>
        <dbReference type="EC" id="5.6.2.4"/>
    </reaction>
</comment>